<keyword evidence="3" id="KW-1185">Reference proteome</keyword>
<dbReference type="AlphaFoldDB" id="A0A7J8DXJ4"/>
<dbReference type="Proteomes" id="UP000593571">
    <property type="component" value="Unassembled WGS sequence"/>
</dbReference>
<name>A0A7J8DXJ4_ROUAE</name>
<feature type="compositionally biased region" description="Low complexity" evidence="1">
    <location>
        <begin position="55"/>
        <end position="70"/>
    </location>
</feature>
<proteinExistence type="predicted"/>
<protein>
    <submittedName>
        <fullName evidence="2">Uncharacterized protein</fullName>
    </submittedName>
</protein>
<reference evidence="2 3" key="1">
    <citation type="journal article" date="2020" name="Nature">
        <title>Six reference-quality genomes reveal evolution of bat adaptations.</title>
        <authorList>
            <person name="Jebb D."/>
            <person name="Huang Z."/>
            <person name="Pippel M."/>
            <person name="Hughes G.M."/>
            <person name="Lavrichenko K."/>
            <person name="Devanna P."/>
            <person name="Winkler S."/>
            <person name="Jermiin L.S."/>
            <person name="Skirmuntt E.C."/>
            <person name="Katzourakis A."/>
            <person name="Burkitt-Gray L."/>
            <person name="Ray D.A."/>
            <person name="Sullivan K.A.M."/>
            <person name="Roscito J.G."/>
            <person name="Kirilenko B.M."/>
            <person name="Davalos L.M."/>
            <person name="Corthals A.P."/>
            <person name="Power M.L."/>
            <person name="Jones G."/>
            <person name="Ransome R.D."/>
            <person name="Dechmann D.K.N."/>
            <person name="Locatelli A.G."/>
            <person name="Puechmaille S.J."/>
            <person name="Fedrigo O."/>
            <person name="Jarvis E.D."/>
            <person name="Hiller M."/>
            <person name="Vernes S.C."/>
            <person name="Myers E.W."/>
            <person name="Teeling E.C."/>
        </authorList>
    </citation>
    <scope>NUCLEOTIDE SEQUENCE [LARGE SCALE GENOMIC DNA]</scope>
    <source>
        <strain evidence="2">MRouAeg1</strain>
        <tissue evidence="2">Muscle</tissue>
    </source>
</reference>
<feature type="compositionally biased region" description="Basic and acidic residues" evidence="1">
    <location>
        <begin position="163"/>
        <end position="172"/>
    </location>
</feature>
<feature type="compositionally biased region" description="Basic residues" evidence="1">
    <location>
        <begin position="107"/>
        <end position="120"/>
    </location>
</feature>
<organism evidence="2 3">
    <name type="scientific">Rousettus aegyptiacus</name>
    <name type="common">Egyptian fruit bat</name>
    <name type="synonym">Pteropus aegyptiacus</name>
    <dbReference type="NCBI Taxonomy" id="9407"/>
    <lineage>
        <taxon>Eukaryota</taxon>
        <taxon>Metazoa</taxon>
        <taxon>Chordata</taxon>
        <taxon>Craniata</taxon>
        <taxon>Vertebrata</taxon>
        <taxon>Euteleostomi</taxon>
        <taxon>Mammalia</taxon>
        <taxon>Eutheria</taxon>
        <taxon>Laurasiatheria</taxon>
        <taxon>Chiroptera</taxon>
        <taxon>Yinpterochiroptera</taxon>
        <taxon>Pteropodoidea</taxon>
        <taxon>Pteropodidae</taxon>
        <taxon>Rousettinae</taxon>
        <taxon>Rousettus</taxon>
    </lineage>
</organism>
<evidence type="ECO:0000313" key="2">
    <source>
        <dbReference type="EMBL" id="KAF6427785.1"/>
    </source>
</evidence>
<dbReference type="EMBL" id="JACASE010000011">
    <property type="protein sequence ID" value="KAF6427785.1"/>
    <property type="molecule type" value="Genomic_DNA"/>
</dbReference>
<feature type="region of interest" description="Disordered" evidence="1">
    <location>
        <begin position="27"/>
        <end position="192"/>
    </location>
</feature>
<evidence type="ECO:0000256" key="1">
    <source>
        <dbReference type="SAM" id="MobiDB-lite"/>
    </source>
</evidence>
<comment type="caution">
    <text evidence="2">The sequence shown here is derived from an EMBL/GenBank/DDBJ whole genome shotgun (WGS) entry which is preliminary data.</text>
</comment>
<gene>
    <name evidence="2" type="ORF">HJG63_008274</name>
</gene>
<evidence type="ECO:0000313" key="3">
    <source>
        <dbReference type="Proteomes" id="UP000593571"/>
    </source>
</evidence>
<sequence length="192" mass="20579">MSRARRESTEDRGPVWDLRSVVQHDLDENLASTSHRPGVPSVLAPAFPRPGGTLGSASPAGRPGGPSSSWRARRAGPGKASLWTCTLSRHARQRPARKPDTQSQRSLCHRKQVKTQRRPAKQPQTVGLSPGQRGGQPGSGRSTGHPRGLCRECTSRHPASAPRSREGLRAERAGQGQTPAAGQPPRAQLLVL</sequence>
<accession>A0A7J8DXJ4</accession>